<keyword evidence="1" id="KW-0812">Transmembrane</keyword>
<proteinExistence type="predicted"/>
<dbReference type="Proteomes" id="UP000271554">
    <property type="component" value="Chromosome"/>
</dbReference>
<protein>
    <submittedName>
        <fullName evidence="2">Uncharacterized protein</fullName>
    </submittedName>
</protein>
<evidence type="ECO:0000256" key="1">
    <source>
        <dbReference type="SAM" id="Phobius"/>
    </source>
</evidence>
<evidence type="ECO:0000313" key="3">
    <source>
        <dbReference type="Proteomes" id="UP000271554"/>
    </source>
</evidence>
<organism evidence="2 3">
    <name type="scientific">Streptomyces hundungensis</name>
    <dbReference type="NCBI Taxonomy" id="1077946"/>
    <lineage>
        <taxon>Bacteria</taxon>
        <taxon>Bacillati</taxon>
        <taxon>Actinomycetota</taxon>
        <taxon>Actinomycetes</taxon>
        <taxon>Kitasatosporales</taxon>
        <taxon>Streptomycetaceae</taxon>
        <taxon>Streptomyces</taxon>
    </lineage>
</organism>
<dbReference type="AlphaFoldDB" id="A0A387H440"/>
<feature type="transmembrane region" description="Helical" evidence="1">
    <location>
        <begin position="69"/>
        <end position="88"/>
    </location>
</feature>
<name>A0A387H440_9ACTN</name>
<keyword evidence="1" id="KW-0472">Membrane</keyword>
<dbReference type="KEGG" id="shun:DWB77_00582"/>
<accession>A0A387H440</accession>
<sequence>MTAIDGPHPTTTAYGTERPVPPWASITAHAIPLLLLPQCSWRLPFAFGFEMGLDADGTMPSSLWVSVPYVFGLSLITEGLALLSFGLVRGWGEVAPAWLPFIGGKRIASSAAIIPATLGGLGATAFWAPVLLSWFGVGDAARFSSAGWQTLARICIAPGMLWGPLVLVLTYAYYTRRHRPAQHHGHSGGSVAA</sequence>
<dbReference type="EMBL" id="CP032698">
    <property type="protein sequence ID" value="AYG78475.1"/>
    <property type="molecule type" value="Genomic_DNA"/>
</dbReference>
<keyword evidence="1" id="KW-1133">Transmembrane helix</keyword>
<feature type="transmembrane region" description="Helical" evidence="1">
    <location>
        <begin position="150"/>
        <end position="174"/>
    </location>
</feature>
<evidence type="ECO:0000313" key="2">
    <source>
        <dbReference type="EMBL" id="AYG78475.1"/>
    </source>
</evidence>
<gene>
    <name evidence="2" type="ORF">DWB77_00582</name>
</gene>
<dbReference type="OrthoDB" id="2717873at2"/>
<reference evidence="2 3" key="1">
    <citation type="submission" date="2018-10" db="EMBL/GenBank/DDBJ databases">
        <title>Relationship between Morphology and Antimicrobial Activity in Streptomyces.</title>
        <authorList>
            <person name="Kang H.J."/>
            <person name="Kim S.B."/>
        </authorList>
    </citation>
    <scope>NUCLEOTIDE SEQUENCE [LARGE SCALE GENOMIC DNA]</scope>
    <source>
        <strain evidence="2 3">BH38</strain>
    </source>
</reference>
<keyword evidence="3" id="KW-1185">Reference proteome</keyword>
<feature type="transmembrane region" description="Helical" evidence="1">
    <location>
        <begin position="109"/>
        <end position="130"/>
    </location>
</feature>